<evidence type="ECO:0000313" key="1">
    <source>
        <dbReference type="EMBL" id="NEE16640.1"/>
    </source>
</evidence>
<dbReference type="AlphaFoldDB" id="A0A6G3XGI4"/>
<sequence>RTAYYTTGDDAWSHGAMSSFPFAAFMSDQDRTYRAGQRGAEEWYRAAVRPAAARDADGNLMLAAERQGDQIGIQNALWVDGSGDHWTYGGSFGDIGNLVLKRDGEQIGRTAWPYGVFTVPEDDSAYELTQNLQKIATGDPNWRRSTAASTT</sequence>
<organism evidence="1">
    <name type="scientific">Streptomyces sp. SID7499</name>
    <dbReference type="NCBI Taxonomy" id="2706086"/>
    <lineage>
        <taxon>Bacteria</taxon>
        <taxon>Bacillati</taxon>
        <taxon>Actinomycetota</taxon>
        <taxon>Actinomycetes</taxon>
        <taxon>Kitasatosporales</taxon>
        <taxon>Streptomycetaceae</taxon>
        <taxon>Streptomyces</taxon>
    </lineage>
</organism>
<feature type="non-terminal residue" evidence="1">
    <location>
        <position position="1"/>
    </location>
</feature>
<proteinExistence type="predicted"/>
<dbReference type="EMBL" id="JAAGMN010006246">
    <property type="protein sequence ID" value="NEE16640.1"/>
    <property type="molecule type" value="Genomic_DNA"/>
</dbReference>
<name>A0A6G3XGI4_9ACTN</name>
<feature type="non-terminal residue" evidence="1">
    <location>
        <position position="151"/>
    </location>
</feature>
<protein>
    <submittedName>
        <fullName evidence="1">Peptidase</fullName>
    </submittedName>
</protein>
<comment type="caution">
    <text evidence="1">The sequence shown here is derived from an EMBL/GenBank/DDBJ whole genome shotgun (WGS) entry which is preliminary data.</text>
</comment>
<reference evidence="1" key="1">
    <citation type="submission" date="2020-01" db="EMBL/GenBank/DDBJ databases">
        <title>Insect and environment-associated Actinomycetes.</title>
        <authorList>
            <person name="Currrie C."/>
            <person name="Chevrette M."/>
            <person name="Carlson C."/>
            <person name="Stubbendieck R."/>
            <person name="Wendt-Pienkowski E."/>
        </authorList>
    </citation>
    <scope>NUCLEOTIDE SEQUENCE</scope>
    <source>
        <strain evidence="1">SID7499</strain>
    </source>
</reference>
<accession>A0A6G3XGI4</accession>
<gene>
    <name evidence="1" type="ORF">G3M58_60530</name>
</gene>